<reference evidence="1 2" key="2">
    <citation type="journal article" date="2018" name="Plant J.">
        <title>The Physcomitrella patens chromosome-scale assembly reveals moss genome structure and evolution.</title>
        <authorList>
            <person name="Lang D."/>
            <person name="Ullrich K.K."/>
            <person name="Murat F."/>
            <person name="Fuchs J."/>
            <person name="Jenkins J."/>
            <person name="Haas F.B."/>
            <person name="Piednoel M."/>
            <person name="Gundlach H."/>
            <person name="Van Bel M."/>
            <person name="Meyberg R."/>
            <person name="Vives C."/>
            <person name="Morata J."/>
            <person name="Symeonidi A."/>
            <person name="Hiss M."/>
            <person name="Muchero W."/>
            <person name="Kamisugi Y."/>
            <person name="Saleh O."/>
            <person name="Blanc G."/>
            <person name="Decker E.L."/>
            <person name="van Gessel N."/>
            <person name="Grimwood J."/>
            <person name="Hayes R.D."/>
            <person name="Graham S.W."/>
            <person name="Gunter L.E."/>
            <person name="McDaniel S.F."/>
            <person name="Hoernstein S.N.W."/>
            <person name="Larsson A."/>
            <person name="Li F.W."/>
            <person name="Perroud P.F."/>
            <person name="Phillips J."/>
            <person name="Ranjan P."/>
            <person name="Rokshar D.S."/>
            <person name="Rothfels C.J."/>
            <person name="Schneider L."/>
            <person name="Shu S."/>
            <person name="Stevenson D.W."/>
            <person name="Thummler F."/>
            <person name="Tillich M."/>
            <person name="Villarreal Aguilar J.C."/>
            <person name="Widiez T."/>
            <person name="Wong G.K."/>
            <person name="Wymore A."/>
            <person name="Zhang Y."/>
            <person name="Zimmer A.D."/>
            <person name="Quatrano R.S."/>
            <person name="Mayer K.F.X."/>
            <person name="Goodstein D."/>
            <person name="Casacuberta J.M."/>
            <person name="Vandepoele K."/>
            <person name="Reski R."/>
            <person name="Cuming A.C."/>
            <person name="Tuskan G.A."/>
            <person name="Maumus F."/>
            <person name="Salse J."/>
            <person name="Schmutz J."/>
            <person name="Rensing S.A."/>
        </authorList>
    </citation>
    <scope>NUCLEOTIDE SEQUENCE [LARGE SCALE GENOMIC DNA]</scope>
    <source>
        <strain evidence="1 2">cv. Gransden 2004</strain>
    </source>
</reference>
<dbReference type="Proteomes" id="UP000006727">
    <property type="component" value="Chromosome 27"/>
</dbReference>
<dbReference type="EMBL" id="ABEU02000027">
    <property type="status" value="NOT_ANNOTATED_CDS"/>
    <property type="molecule type" value="Genomic_DNA"/>
</dbReference>
<dbReference type="Gramene" id="Pp3c27_5400V3.2">
    <property type="protein sequence ID" value="Pp3c27_5400V3.2"/>
    <property type="gene ID" value="Pp3c27_5400"/>
</dbReference>
<name>A0A7I4CWB6_PHYPA</name>
<evidence type="ECO:0000313" key="2">
    <source>
        <dbReference type="Proteomes" id="UP000006727"/>
    </source>
</evidence>
<evidence type="ECO:0000313" key="1">
    <source>
        <dbReference type="EnsemblPlants" id="Pp3c27_5400V3.2"/>
    </source>
</evidence>
<dbReference type="KEGG" id="ppp:112278471"/>
<sequence length="170" mass="19335">MRFADSDYGSDDPGNSDISDDVHYEASLLNRSSDYTRPRPRFSRFIVDQGGLVFLEGERVMHLLEVDSLVPSPLYDCSWDNCQVNDYPRNLIYVVGQNYVQGTLLKQQPPMLTRVKNLDQRFAFVIIFRGAQEKGNVSENLTQSSSQLKTCVEHKNAFSSVSRSGKPIYE</sequence>
<dbReference type="GeneID" id="112278471"/>
<dbReference type="InParanoid" id="A0A7I4CWB6"/>
<protein>
    <submittedName>
        <fullName evidence="1">Uncharacterized protein</fullName>
    </submittedName>
</protein>
<reference evidence="1" key="3">
    <citation type="submission" date="2020-12" db="UniProtKB">
        <authorList>
            <consortium name="EnsemblPlants"/>
        </authorList>
    </citation>
    <scope>IDENTIFICATION</scope>
</reference>
<dbReference type="EnsemblPlants" id="Pp3c27_5400V3.2">
    <property type="protein sequence ID" value="Pp3c27_5400V3.2"/>
    <property type="gene ID" value="Pp3c27_5400"/>
</dbReference>
<keyword evidence="2" id="KW-1185">Reference proteome</keyword>
<proteinExistence type="predicted"/>
<organism evidence="1 2">
    <name type="scientific">Physcomitrium patens</name>
    <name type="common">Spreading-leaved earth moss</name>
    <name type="synonym">Physcomitrella patens</name>
    <dbReference type="NCBI Taxonomy" id="3218"/>
    <lineage>
        <taxon>Eukaryota</taxon>
        <taxon>Viridiplantae</taxon>
        <taxon>Streptophyta</taxon>
        <taxon>Embryophyta</taxon>
        <taxon>Bryophyta</taxon>
        <taxon>Bryophytina</taxon>
        <taxon>Bryopsida</taxon>
        <taxon>Funariidae</taxon>
        <taxon>Funariales</taxon>
        <taxon>Funariaceae</taxon>
        <taxon>Physcomitrium</taxon>
    </lineage>
</organism>
<accession>A0A7I4CWB6</accession>
<dbReference type="RefSeq" id="XP_024367784.1">
    <property type="nucleotide sequence ID" value="XM_024512016.2"/>
</dbReference>
<reference evidence="1 2" key="1">
    <citation type="journal article" date="2008" name="Science">
        <title>The Physcomitrella genome reveals evolutionary insights into the conquest of land by plants.</title>
        <authorList>
            <person name="Rensing S."/>
            <person name="Lang D."/>
            <person name="Zimmer A."/>
            <person name="Terry A."/>
            <person name="Salamov A."/>
            <person name="Shapiro H."/>
            <person name="Nishiyama T."/>
            <person name="Perroud P.-F."/>
            <person name="Lindquist E."/>
            <person name="Kamisugi Y."/>
            <person name="Tanahashi T."/>
            <person name="Sakakibara K."/>
            <person name="Fujita T."/>
            <person name="Oishi K."/>
            <person name="Shin-I T."/>
            <person name="Kuroki Y."/>
            <person name="Toyoda A."/>
            <person name="Suzuki Y."/>
            <person name="Hashimoto A."/>
            <person name="Yamaguchi K."/>
            <person name="Sugano A."/>
            <person name="Kohara Y."/>
            <person name="Fujiyama A."/>
            <person name="Anterola A."/>
            <person name="Aoki S."/>
            <person name="Ashton N."/>
            <person name="Barbazuk W.B."/>
            <person name="Barker E."/>
            <person name="Bennetzen J."/>
            <person name="Bezanilla M."/>
            <person name="Blankenship R."/>
            <person name="Cho S.H."/>
            <person name="Dutcher S."/>
            <person name="Estelle M."/>
            <person name="Fawcett J.A."/>
            <person name="Gundlach H."/>
            <person name="Hanada K."/>
            <person name="Heyl A."/>
            <person name="Hicks K.A."/>
            <person name="Hugh J."/>
            <person name="Lohr M."/>
            <person name="Mayer K."/>
            <person name="Melkozernov A."/>
            <person name="Murata T."/>
            <person name="Nelson D."/>
            <person name="Pils B."/>
            <person name="Prigge M."/>
            <person name="Reiss B."/>
            <person name="Renner T."/>
            <person name="Rombauts S."/>
            <person name="Rushton P."/>
            <person name="Sanderfoot A."/>
            <person name="Schween G."/>
            <person name="Shiu S.-H."/>
            <person name="Stueber K."/>
            <person name="Theodoulou F.L."/>
            <person name="Tu H."/>
            <person name="Van de Peer Y."/>
            <person name="Verrier P.J."/>
            <person name="Waters E."/>
            <person name="Wood A."/>
            <person name="Yang L."/>
            <person name="Cove D."/>
            <person name="Cuming A."/>
            <person name="Hasebe M."/>
            <person name="Lucas S."/>
            <person name="Mishler D.B."/>
            <person name="Reski R."/>
            <person name="Grigoriev I."/>
            <person name="Quatrano R.S."/>
            <person name="Boore J.L."/>
        </authorList>
    </citation>
    <scope>NUCLEOTIDE SEQUENCE [LARGE SCALE GENOMIC DNA]</scope>
    <source>
        <strain evidence="1 2">cv. Gransden 2004</strain>
    </source>
</reference>
<dbReference type="AlphaFoldDB" id="A0A7I4CWB6"/>
<gene>
    <name evidence="1" type="primary">LOC112278471</name>
</gene>